<keyword evidence="1" id="KW-0812">Transmembrane</keyword>
<gene>
    <name evidence="2" type="ORF">WGH24286_00416</name>
</gene>
<organism evidence="2 3">
    <name type="scientific">Periweissella ghanensis</name>
    <dbReference type="NCBI Taxonomy" id="467997"/>
    <lineage>
        <taxon>Bacteria</taxon>
        <taxon>Bacillati</taxon>
        <taxon>Bacillota</taxon>
        <taxon>Bacilli</taxon>
        <taxon>Lactobacillales</taxon>
        <taxon>Lactobacillaceae</taxon>
        <taxon>Periweissella</taxon>
    </lineage>
</organism>
<feature type="transmembrane region" description="Helical" evidence="1">
    <location>
        <begin position="42"/>
        <end position="62"/>
    </location>
</feature>
<sequence length="75" mass="8929">MQLFKYTLDWWQDRLTGITGLFFVVLLVKIGLDLITNNLHTFTWYALLFLECNVPVAGWYLVDIIKFRKHEGHQD</sequence>
<keyword evidence="1" id="KW-1133">Transmembrane helix</keyword>
<name>A0ABM8Z965_9LACO</name>
<evidence type="ECO:0000313" key="2">
    <source>
        <dbReference type="EMBL" id="CAH0418000.1"/>
    </source>
</evidence>
<evidence type="ECO:0000313" key="3">
    <source>
        <dbReference type="Proteomes" id="UP000789719"/>
    </source>
</evidence>
<protein>
    <submittedName>
        <fullName evidence="2">Uncharacterized protein</fullName>
    </submittedName>
</protein>
<keyword evidence="3" id="KW-1185">Reference proteome</keyword>
<comment type="caution">
    <text evidence="2">The sequence shown here is derived from an EMBL/GenBank/DDBJ whole genome shotgun (WGS) entry which is preliminary data.</text>
</comment>
<proteinExistence type="predicted"/>
<keyword evidence="1" id="KW-0472">Membrane</keyword>
<reference evidence="2 3" key="1">
    <citation type="submission" date="2021-11" db="EMBL/GenBank/DDBJ databases">
        <authorList>
            <person name="Depoorter E."/>
        </authorList>
    </citation>
    <scope>NUCLEOTIDE SEQUENCE [LARGE SCALE GENOMIC DNA]</scope>
    <source>
        <strain evidence="2 3">LMG 24286</strain>
    </source>
</reference>
<accession>A0ABM8Z965</accession>
<evidence type="ECO:0000256" key="1">
    <source>
        <dbReference type="SAM" id="Phobius"/>
    </source>
</evidence>
<feature type="transmembrane region" description="Helical" evidence="1">
    <location>
        <begin position="15"/>
        <end position="36"/>
    </location>
</feature>
<dbReference type="Proteomes" id="UP000789719">
    <property type="component" value="Unassembled WGS sequence"/>
</dbReference>
<dbReference type="EMBL" id="CAKKNT010000003">
    <property type="protein sequence ID" value="CAH0418000.1"/>
    <property type="molecule type" value="Genomic_DNA"/>
</dbReference>
<dbReference type="RefSeq" id="WP_230098106.1">
    <property type="nucleotide sequence ID" value="NZ_CAKKNT010000003.1"/>
</dbReference>